<dbReference type="OMA" id="NRHGRLN"/>
<organism evidence="2 3">
    <name type="scientific">Leishmania mexicana (strain MHOM/GT/2001/U1103)</name>
    <dbReference type="NCBI Taxonomy" id="929439"/>
    <lineage>
        <taxon>Eukaryota</taxon>
        <taxon>Discoba</taxon>
        <taxon>Euglenozoa</taxon>
        <taxon>Kinetoplastea</taxon>
        <taxon>Metakinetoplastina</taxon>
        <taxon>Trypanosomatida</taxon>
        <taxon>Trypanosomatidae</taxon>
        <taxon>Leishmaniinae</taxon>
        <taxon>Leishmania</taxon>
    </lineage>
</organism>
<dbReference type="AlphaFoldDB" id="E9AK95"/>
<dbReference type="KEGG" id="lmi:LMXM_04_1140"/>
<gene>
    <name evidence="2" type="ORF">LMXM_04_1140</name>
</gene>
<evidence type="ECO:0000256" key="1">
    <source>
        <dbReference type="SAM" id="MobiDB-lite"/>
    </source>
</evidence>
<feature type="region of interest" description="Disordered" evidence="1">
    <location>
        <begin position="82"/>
        <end position="223"/>
    </location>
</feature>
<dbReference type="EMBL" id="FR799557">
    <property type="protein sequence ID" value="CBZ23345.1"/>
    <property type="molecule type" value="Genomic_DNA"/>
</dbReference>
<feature type="compositionally biased region" description="Basic and acidic residues" evidence="1">
    <location>
        <begin position="157"/>
        <end position="167"/>
    </location>
</feature>
<accession>E9AK95</accession>
<sequence>MLFPSAPIRVTHTHTHTHTRRTLLKVKRAAQTRDRHPLSCAHHQSTPFERGRLCGLIMSSRPNAPRPVFAKRHPAPQFLAPGQHLKVASRKPAPKLGSAGGGDTFAGGPPRDPWEDFEESSEEPRPSSAGHSGSQRHRHTTTGGGHPYSGRVSGSRSTERTSSHSKEGSISGVPVSTKPAPPTDSLTAASDKAVNRGAAVSSDEDENYYTITSEPPKLSPTERAKQVLQAQQRALEAKQLKALTQQGVARRPTTLVRNRHGRLNAIAAQPASGATEEGGPALFIPAAPVSSSVQPEKSRVGYSKAPEARTVPSVPQGGEGGSDGAVESPREFDDDLVDSCPSTTMQATTGSLEIDLD</sequence>
<reference evidence="2 3" key="1">
    <citation type="journal article" date="2011" name="Genome Res.">
        <title>Chromosome and gene copy number variation allow major structural change between species and strains of Leishmania.</title>
        <authorList>
            <person name="Rogers M.B."/>
            <person name="Hilley J.D."/>
            <person name="Dickens N.J."/>
            <person name="Wilkes J."/>
            <person name="Bates P.A."/>
            <person name="Depledge D.P."/>
            <person name="Harris D."/>
            <person name="Her Y."/>
            <person name="Herzyk P."/>
            <person name="Imamura H."/>
            <person name="Otto T.D."/>
            <person name="Sanders M."/>
            <person name="Seeger K."/>
            <person name="Dujardin J.C."/>
            <person name="Berriman M."/>
            <person name="Smith D.F."/>
            <person name="Hertz-Fowler C."/>
            <person name="Mottram J.C."/>
        </authorList>
    </citation>
    <scope>NUCLEOTIDE SEQUENCE [LARGE SCALE GENOMIC DNA]</scope>
    <source>
        <strain evidence="2 3">MHOM/GT/2001/U1103</strain>
    </source>
</reference>
<dbReference type="VEuPathDB" id="TriTrypDB:LmxM.04.1140"/>
<dbReference type="GeneID" id="13452977"/>
<evidence type="ECO:0000313" key="3">
    <source>
        <dbReference type="Proteomes" id="UP000007259"/>
    </source>
</evidence>
<dbReference type="PhylomeDB" id="E9AK95"/>
<evidence type="ECO:0000313" key="2">
    <source>
        <dbReference type="EMBL" id="CBZ23345.1"/>
    </source>
</evidence>
<dbReference type="Proteomes" id="UP000007259">
    <property type="component" value="Chromosome 4"/>
</dbReference>
<proteinExistence type="predicted"/>
<protein>
    <submittedName>
        <fullName evidence="2">Uncharacterized protein</fullName>
    </submittedName>
</protein>
<feature type="compositionally biased region" description="Polar residues" evidence="1">
    <location>
        <begin position="340"/>
        <end position="351"/>
    </location>
</feature>
<dbReference type="RefSeq" id="XP_003871879.1">
    <property type="nucleotide sequence ID" value="XM_003871830.1"/>
</dbReference>
<feature type="region of interest" description="Disordered" evidence="1">
    <location>
        <begin position="287"/>
        <end position="357"/>
    </location>
</feature>
<name>E9AK95_LEIMU</name>
<dbReference type="OrthoDB" id="261884at2759"/>
<keyword evidence="3" id="KW-1185">Reference proteome</keyword>